<reference evidence="1" key="1">
    <citation type="journal article" date="2021" name="Proc. Natl. Acad. Sci. U.S.A.">
        <title>A Catalog of Tens of Thousands of Viruses from Human Metagenomes Reveals Hidden Associations with Chronic Diseases.</title>
        <authorList>
            <person name="Tisza M.J."/>
            <person name="Buck C.B."/>
        </authorList>
    </citation>
    <scope>NUCLEOTIDE SEQUENCE</scope>
    <source>
        <strain evidence="1">Ctsip2</strain>
    </source>
</reference>
<name>A0A8S5N6T3_9CAUD</name>
<protein>
    <submittedName>
        <fullName evidence="1">Uncharacterized protein</fullName>
    </submittedName>
</protein>
<accession>A0A8S5N6T3</accession>
<organism evidence="1">
    <name type="scientific">Myoviridae sp. ctsip2</name>
    <dbReference type="NCBI Taxonomy" id="2826705"/>
    <lineage>
        <taxon>Viruses</taxon>
        <taxon>Duplodnaviria</taxon>
        <taxon>Heunggongvirae</taxon>
        <taxon>Uroviricota</taxon>
        <taxon>Caudoviricetes</taxon>
    </lineage>
</organism>
<sequence>MISQGFCFFRLIFSFQCSIFHSQAKGYKTCSFTALLPDVLFKV</sequence>
<proteinExistence type="predicted"/>
<evidence type="ECO:0000313" key="1">
    <source>
        <dbReference type="EMBL" id="DAD89835.1"/>
    </source>
</evidence>
<dbReference type="EMBL" id="BK015070">
    <property type="protein sequence ID" value="DAD89835.1"/>
    <property type="molecule type" value="Genomic_DNA"/>
</dbReference>